<evidence type="ECO:0000313" key="2">
    <source>
        <dbReference type="EMBL" id="PSB50544.1"/>
    </source>
</evidence>
<sequence length="145" mass="15848">MNNTPENNMDDINLSLEENLATDDESRDRPQTLTDVGERMKDEIVSKAQTTSTPETTGKPPSLSDTCSGIKERSINEGQQLVATNESLGKPQTFTQACSAMKEEIASEAEMLYPAAPTGEQPEVGVSEAMKHELKDRAEDDRQSS</sequence>
<feature type="compositionally biased region" description="Polar residues" evidence="1">
    <location>
        <begin position="76"/>
        <end position="91"/>
    </location>
</feature>
<protein>
    <submittedName>
        <fullName evidence="2">Uncharacterized protein</fullName>
    </submittedName>
</protein>
<proteinExistence type="predicted"/>
<name>A0A2T1FZX3_9CYAN</name>
<feature type="compositionally biased region" description="Basic and acidic residues" evidence="1">
    <location>
        <begin position="24"/>
        <end position="45"/>
    </location>
</feature>
<dbReference type="AlphaFoldDB" id="A0A2T1FZX3"/>
<evidence type="ECO:0000313" key="3">
    <source>
        <dbReference type="Proteomes" id="UP000238937"/>
    </source>
</evidence>
<dbReference type="Proteomes" id="UP000238937">
    <property type="component" value="Unassembled WGS sequence"/>
</dbReference>
<feature type="compositionally biased region" description="Basic and acidic residues" evidence="1">
    <location>
        <begin position="129"/>
        <end position="145"/>
    </location>
</feature>
<accession>A0A2T1FZX3</accession>
<reference evidence="2 3" key="1">
    <citation type="submission" date="2018-03" db="EMBL/GenBank/DDBJ databases">
        <title>The ancient ancestry and fast evolution of plastids.</title>
        <authorList>
            <person name="Moore K.R."/>
            <person name="Magnabosco C."/>
            <person name="Momper L."/>
            <person name="Gold D.A."/>
            <person name="Bosak T."/>
            <person name="Fournier G.P."/>
        </authorList>
    </citation>
    <scope>NUCLEOTIDE SEQUENCE [LARGE SCALE GENOMIC DNA]</scope>
    <source>
        <strain evidence="2 3">CCALA 037</strain>
    </source>
</reference>
<gene>
    <name evidence="2" type="ORF">C7B77_22660</name>
</gene>
<keyword evidence="3" id="KW-1185">Reference proteome</keyword>
<evidence type="ECO:0000256" key="1">
    <source>
        <dbReference type="SAM" id="MobiDB-lite"/>
    </source>
</evidence>
<organism evidence="2 3">
    <name type="scientific">Chamaesiphon polymorphus CCALA 037</name>
    <dbReference type="NCBI Taxonomy" id="2107692"/>
    <lineage>
        <taxon>Bacteria</taxon>
        <taxon>Bacillati</taxon>
        <taxon>Cyanobacteriota</taxon>
        <taxon>Cyanophyceae</taxon>
        <taxon>Gomontiellales</taxon>
        <taxon>Chamaesiphonaceae</taxon>
        <taxon>Chamaesiphon</taxon>
    </lineage>
</organism>
<feature type="region of interest" description="Disordered" evidence="1">
    <location>
        <begin position="1"/>
        <end position="91"/>
    </location>
</feature>
<feature type="region of interest" description="Disordered" evidence="1">
    <location>
        <begin position="115"/>
        <end position="145"/>
    </location>
</feature>
<feature type="compositionally biased region" description="Polar residues" evidence="1">
    <location>
        <begin position="47"/>
        <end position="56"/>
    </location>
</feature>
<dbReference type="EMBL" id="PVWO01000393">
    <property type="protein sequence ID" value="PSB50544.1"/>
    <property type="molecule type" value="Genomic_DNA"/>
</dbReference>
<comment type="caution">
    <text evidence="2">The sequence shown here is derived from an EMBL/GenBank/DDBJ whole genome shotgun (WGS) entry which is preliminary data.</text>
</comment>